<dbReference type="STRING" id="52131.GA0061100_107233"/>
<dbReference type="Proteomes" id="UP000186228">
    <property type="component" value="Unassembled WGS sequence"/>
</dbReference>
<evidence type="ECO:0000313" key="2">
    <source>
        <dbReference type="EMBL" id="SCB30112.1"/>
    </source>
</evidence>
<reference evidence="3" key="1">
    <citation type="submission" date="2016-08" db="EMBL/GenBank/DDBJ databases">
        <authorList>
            <person name="Varghese N."/>
            <person name="Submissions Spin"/>
        </authorList>
    </citation>
    <scope>NUCLEOTIDE SEQUENCE [LARGE SCALE GENOMIC DNA]</scope>
    <source>
        <strain evidence="3">CCBAU 57015</strain>
    </source>
</reference>
<proteinExistence type="predicted"/>
<dbReference type="OrthoDB" id="8237906at2"/>
<feature type="chain" id="PRO_5008684616" description="Curlin associated repeat-containing protein" evidence="1">
    <location>
        <begin position="31"/>
        <end position="175"/>
    </location>
</feature>
<sequence length="175" mass="18235">MRITGMKCLKSSKILSSAIIALSTSFYVMTAECRAETAYVAQIPVNVTTPVTFNDVTTQPLPERRHPSANYAGMGAINVPEANVGSRGNNIAQTLQIGMRNSVYQLQGGSGNISTAGIIGNYGNINVLQAGNNLRSNVVLLNGAGLNVSVLQPAGSAPVNVLIARLPGGGLLIKR</sequence>
<evidence type="ECO:0000256" key="1">
    <source>
        <dbReference type="SAM" id="SignalP"/>
    </source>
</evidence>
<gene>
    <name evidence="2" type="ORF">GA0061100_107233</name>
</gene>
<evidence type="ECO:0000313" key="3">
    <source>
        <dbReference type="Proteomes" id="UP000186228"/>
    </source>
</evidence>
<dbReference type="AlphaFoldDB" id="A0A1C3VQR7"/>
<name>A0A1C3VQR7_9HYPH</name>
<dbReference type="RefSeq" id="WP_143525511.1">
    <property type="nucleotide sequence ID" value="NZ_FMAC01000007.1"/>
</dbReference>
<dbReference type="EMBL" id="FMAC01000007">
    <property type="protein sequence ID" value="SCB30112.1"/>
    <property type="molecule type" value="Genomic_DNA"/>
</dbReference>
<accession>A0A1C3VQR7</accession>
<organism evidence="2 3">
    <name type="scientific">Rhizobium hainanense</name>
    <dbReference type="NCBI Taxonomy" id="52131"/>
    <lineage>
        <taxon>Bacteria</taxon>
        <taxon>Pseudomonadati</taxon>
        <taxon>Pseudomonadota</taxon>
        <taxon>Alphaproteobacteria</taxon>
        <taxon>Hyphomicrobiales</taxon>
        <taxon>Rhizobiaceae</taxon>
        <taxon>Rhizobium/Agrobacterium group</taxon>
        <taxon>Rhizobium</taxon>
    </lineage>
</organism>
<feature type="signal peptide" evidence="1">
    <location>
        <begin position="1"/>
        <end position="30"/>
    </location>
</feature>
<keyword evidence="3" id="KW-1185">Reference proteome</keyword>
<protein>
    <recommendedName>
        <fullName evidence="4">Curlin associated repeat-containing protein</fullName>
    </recommendedName>
</protein>
<evidence type="ECO:0008006" key="4">
    <source>
        <dbReference type="Google" id="ProtNLM"/>
    </source>
</evidence>
<keyword evidence="1" id="KW-0732">Signal</keyword>